<keyword evidence="2" id="KW-1185">Reference proteome</keyword>
<keyword evidence="1" id="KW-0547">Nucleotide-binding</keyword>
<gene>
    <name evidence="1" type="ORF">BH719_06025</name>
</gene>
<dbReference type="STRING" id="178339.BH719_06025"/>
<sequence>MDAANREDLDAILCQALSGVEDARTQLHSAVPPGWRGGAASLYSGKVTRVGADLMWLSGTISQAMDAARCEAQWAPPSTTDRQLGGFGGAR</sequence>
<protein>
    <submittedName>
        <fullName evidence="1">ATP-dependent helicase</fullName>
    </submittedName>
</protein>
<dbReference type="Proteomes" id="UP000095214">
    <property type="component" value="Chromosome"/>
</dbReference>
<name>A0A1D8B2X1_9ACTO</name>
<dbReference type="OrthoDB" id="9865614at2"/>
<keyword evidence="1" id="KW-0347">Helicase</keyword>
<proteinExistence type="predicted"/>
<reference evidence="1 2" key="1">
    <citation type="submission" date="2016-09" db="EMBL/GenBank/DDBJ databases">
        <title>Complete genome sequence of Actinomyces hongkongensis HKU8.</title>
        <authorList>
            <person name="Gao Y.-X."/>
            <person name="Zhou Y.-Y."/>
            <person name="Xie Y."/>
            <person name="Wang M."/>
            <person name="Wang S.-J."/>
            <person name="Shen S.-G."/>
        </authorList>
    </citation>
    <scope>NUCLEOTIDE SEQUENCE [LARGE SCALE GENOMIC DNA]</scope>
    <source>
        <strain evidence="1 2">HKU8</strain>
    </source>
</reference>
<evidence type="ECO:0000313" key="2">
    <source>
        <dbReference type="Proteomes" id="UP000095214"/>
    </source>
</evidence>
<accession>A0A1D8B2X1</accession>
<keyword evidence="1" id="KW-0378">Hydrolase</keyword>
<evidence type="ECO:0000313" key="1">
    <source>
        <dbReference type="EMBL" id="AOS47459.1"/>
    </source>
</evidence>
<dbReference type="EMBL" id="CP017298">
    <property type="protein sequence ID" value="AOS47459.1"/>
    <property type="molecule type" value="Genomic_DNA"/>
</dbReference>
<organism evidence="1 2">
    <name type="scientific">Pauljensenia hongkongensis</name>
    <dbReference type="NCBI Taxonomy" id="178339"/>
    <lineage>
        <taxon>Bacteria</taxon>
        <taxon>Bacillati</taxon>
        <taxon>Actinomycetota</taxon>
        <taxon>Actinomycetes</taxon>
        <taxon>Actinomycetales</taxon>
        <taxon>Actinomycetaceae</taxon>
        <taxon>Pauljensenia</taxon>
    </lineage>
</organism>
<keyword evidence="1" id="KW-0067">ATP-binding</keyword>
<dbReference type="GO" id="GO:0004386">
    <property type="term" value="F:helicase activity"/>
    <property type="evidence" value="ECO:0007669"/>
    <property type="project" value="UniProtKB-KW"/>
</dbReference>
<dbReference type="KEGG" id="phon:BH719_06025"/>
<dbReference type="RefSeq" id="WP_009743915.1">
    <property type="nucleotide sequence ID" value="NZ_CP017298.1"/>
</dbReference>
<dbReference type="AlphaFoldDB" id="A0A1D8B2X1"/>